<protein>
    <recommendedName>
        <fullName evidence="2">Heterokaryon incompatibility domain-containing protein</fullName>
    </recommendedName>
</protein>
<comment type="caution">
    <text evidence="3">The sequence shown here is derived from an EMBL/GenBank/DDBJ whole genome shotgun (WGS) entry which is preliminary data.</text>
</comment>
<evidence type="ECO:0000259" key="2">
    <source>
        <dbReference type="Pfam" id="PF06985"/>
    </source>
</evidence>
<dbReference type="InterPro" id="IPR010730">
    <property type="entry name" value="HET"/>
</dbReference>
<dbReference type="Pfam" id="PF06985">
    <property type="entry name" value="HET"/>
    <property type="match status" value="1"/>
</dbReference>
<dbReference type="STRING" id="231916.A0A409Y4J9"/>
<dbReference type="EMBL" id="NHYE01001168">
    <property type="protein sequence ID" value="PPQ97913.1"/>
    <property type="molecule type" value="Genomic_DNA"/>
</dbReference>
<keyword evidence="4" id="KW-1185">Reference proteome</keyword>
<dbReference type="AlphaFoldDB" id="A0A409Y4J9"/>
<dbReference type="OrthoDB" id="5125733at2759"/>
<gene>
    <name evidence="3" type="ORF">CVT26_002999</name>
</gene>
<name>A0A409Y4J9_9AGAR</name>
<evidence type="ECO:0000256" key="1">
    <source>
        <dbReference type="SAM" id="MobiDB-lite"/>
    </source>
</evidence>
<feature type="compositionally biased region" description="Polar residues" evidence="1">
    <location>
        <begin position="18"/>
        <end position="34"/>
    </location>
</feature>
<feature type="region of interest" description="Disordered" evidence="1">
    <location>
        <begin position="18"/>
        <end position="44"/>
    </location>
</feature>
<feature type="domain" description="Heterokaryon incompatibility" evidence="2">
    <location>
        <begin position="267"/>
        <end position="438"/>
    </location>
</feature>
<dbReference type="Proteomes" id="UP000284706">
    <property type="component" value="Unassembled WGS sequence"/>
</dbReference>
<evidence type="ECO:0000313" key="4">
    <source>
        <dbReference type="Proteomes" id="UP000284706"/>
    </source>
</evidence>
<accession>A0A409Y4J9</accession>
<dbReference type="PANTHER" id="PTHR33112">
    <property type="entry name" value="DOMAIN PROTEIN, PUTATIVE-RELATED"/>
    <property type="match status" value="1"/>
</dbReference>
<dbReference type="PROSITE" id="PS51257">
    <property type="entry name" value="PROKAR_LIPOPROTEIN"/>
    <property type="match status" value="1"/>
</dbReference>
<dbReference type="PANTHER" id="PTHR33112:SF16">
    <property type="entry name" value="HETEROKARYON INCOMPATIBILITY DOMAIN-CONTAINING PROTEIN"/>
    <property type="match status" value="1"/>
</dbReference>
<reference evidence="3 4" key="1">
    <citation type="journal article" date="2018" name="Evol. Lett.">
        <title>Horizontal gene cluster transfer increased hallucinogenic mushroom diversity.</title>
        <authorList>
            <person name="Reynolds H.T."/>
            <person name="Vijayakumar V."/>
            <person name="Gluck-Thaler E."/>
            <person name="Korotkin H.B."/>
            <person name="Matheny P.B."/>
            <person name="Slot J.C."/>
        </authorList>
    </citation>
    <scope>NUCLEOTIDE SEQUENCE [LARGE SCALE GENOMIC DNA]</scope>
    <source>
        <strain evidence="3 4">SRW20</strain>
    </source>
</reference>
<organism evidence="3 4">
    <name type="scientific">Gymnopilus dilepis</name>
    <dbReference type="NCBI Taxonomy" id="231916"/>
    <lineage>
        <taxon>Eukaryota</taxon>
        <taxon>Fungi</taxon>
        <taxon>Dikarya</taxon>
        <taxon>Basidiomycota</taxon>
        <taxon>Agaricomycotina</taxon>
        <taxon>Agaricomycetes</taxon>
        <taxon>Agaricomycetidae</taxon>
        <taxon>Agaricales</taxon>
        <taxon>Agaricineae</taxon>
        <taxon>Hymenogastraceae</taxon>
        <taxon>Gymnopilus</taxon>
    </lineage>
</organism>
<evidence type="ECO:0000313" key="3">
    <source>
        <dbReference type="EMBL" id="PPQ97913.1"/>
    </source>
</evidence>
<sequence length="727" mass="81147">MHFISFRKTSTQLNALTSCQRPQQSEGPSSQNLSEGGHHHIGHWNNHWQRSTTAMQRQNPDTFTAEDQGGNAVAHERPPSICRPCWDGVFSAQYGLFGKPLLRTGTEEPPRGGYSYKSKWEELQAQAISGCSWCQFILRVKTQDSESAASPFTIIVGIRPENGYLGSPKDTQVLCIFINGFPIFEGYLYADADDPAAEFITARSRIVDVGSVQALALAKHHLEDCIQTHDQCSPSVHPSPLLPTRVVDCTDPSHPRLMVTDGLRGSYVALSYVWGEAQPHSTTISKVNTYSDGISPEQLPQTILDAIHTTNALGLQYLWVDSLCIIQDSEEDKLHEIARMGQIYRNTYVTIIAASAPRVSAGFLEVRPTVPPADFPPDIDIPLICSFSSDIKGREQTRVGKVHISPISVYNDSDTYDHWWDYFPEMEPVHDRAWCMQEYAMSPRAFVFASHTVQFHCRTGGIQNVGGSYNDHPDRNNLLPESFFKQEVFAPLVPRSSSWKPVRHAWYDAVADYTRRSLTKSEDKLVAFGGIAEAFQRIFGCDYLAGHWRDTLLADLLWQKYADTDMKRPNVYRAPSWSWAAVDGSVMPGRFDGGARLGDSTAEVLRCEVTLNHPQLPFGEVTSGVLILRAPAVRLHPDQGQEELDLELIGAVYLDSKDDQDVHDVWAVPLHRNEAEIEGIIVTVEQKGTPGVDRIVKHRRVGYFDSRGIGGSSSWVDTVQVVDIVIV</sequence>
<dbReference type="InParanoid" id="A0A409Y4J9"/>
<proteinExistence type="predicted"/>